<dbReference type="PANTHER" id="PTHR43179">
    <property type="entry name" value="RHAMNOSYLTRANSFERASE WBBL"/>
    <property type="match status" value="1"/>
</dbReference>
<feature type="compositionally biased region" description="Basic and acidic residues" evidence="1">
    <location>
        <begin position="307"/>
        <end position="317"/>
    </location>
</feature>
<dbReference type="InterPro" id="IPR029063">
    <property type="entry name" value="SAM-dependent_MTases_sf"/>
</dbReference>
<keyword evidence="4" id="KW-0808">Transferase</keyword>
<protein>
    <submittedName>
        <fullName evidence="4">Glycosyltransferase</fullName>
        <ecNumber evidence="4">2.4.-.-</ecNumber>
    </submittedName>
</protein>
<dbReference type="SUPFAM" id="SSF53448">
    <property type="entry name" value="Nucleotide-diphospho-sugar transferases"/>
    <property type="match status" value="1"/>
</dbReference>
<proteinExistence type="predicted"/>
<dbReference type="Gene3D" id="3.90.550.10">
    <property type="entry name" value="Spore Coat Polysaccharide Biosynthesis Protein SpsA, Chain A"/>
    <property type="match status" value="1"/>
</dbReference>
<reference evidence="4 5" key="1">
    <citation type="submission" date="2022-06" db="EMBL/GenBank/DDBJ databases">
        <title>Rhizosaccharibacter gen. nov. sp. nov. KSS12, endophytic bacteria isolated from sugarcane.</title>
        <authorList>
            <person name="Pitiwittayakul N."/>
        </authorList>
    </citation>
    <scope>NUCLEOTIDE SEQUENCE [LARGE SCALE GENOMIC DNA]</scope>
    <source>
        <strain evidence="4 5">KSS12</strain>
    </source>
</reference>
<feature type="transmembrane region" description="Helical" evidence="2">
    <location>
        <begin position="177"/>
        <end position="199"/>
    </location>
</feature>
<evidence type="ECO:0000313" key="5">
    <source>
        <dbReference type="Proteomes" id="UP001524547"/>
    </source>
</evidence>
<organism evidence="4 5">
    <name type="scientific">Rhizosaccharibacter radicis</name>
    <dbReference type="NCBI Taxonomy" id="2782605"/>
    <lineage>
        <taxon>Bacteria</taxon>
        <taxon>Pseudomonadati</taxon>
        <taxon>Pseudomonadota</taxon>
        <taxon>Alphaproteobacteria</taxon>
        <taxon>Acetobacterales</taxon>
        <taxon>Acetobacteraceae</taxon>
        <taxon>Rhizosaccharibacter</taxon>
    </lineage>
</organism>
<gene>
    <name evidence="4" type="ORF">NFI88_01650</name>
</gene>
<dbReference type="Proteomes" id="UP001524547">
    <property type="component" value="Unassembled WGS sequence"/>
</dbReference>
<dbReference type="EMBL" id="JAMZEJ010000001">
    <property type="protein sequence ID" value="MCQ8239546.1"/>
    <property type="molecule type" value="Genomic_DNA"/>
</dbReference>
<dbReference type="Pfam" id="PF00535">
    <property type="entry name" value="Glycos_transf_2"/>
    <property type="match status" value="1"/>
</dbReference>
<dbReference type="InterPro" id="IPR029044">
    <property type="entry name" value="Nucleotide-diphossugar_trans"/>
</dbReference>
<dbReference type="PANTHER" id="PTHR43179:SF7">
    <property type="entry name" value="RHAMNOSYLTRANSFERASE WBBL"/>
    <property type="match status" value="1"/>
</dbReference>
<evidence type="ECO:0000259" key="3">
    <source>
        <dbReference type="Pfam" id="PF00535"/>
    </source>
</evidence>
<dbReference type="InterPro" id="IPR001173">
    <property type="entry name" value="Glyco_trans_2-like"/>
</dbReference>
<keyword evidence="2" id="KW-1133">Transmembrane helix</keyword>
<keyword evidence="5" id="KW-1185">Reference proteome</keyword>
<evidence type="ECO:0000256" key="1">
    <source>
        <dbReference type="SAM" id="MobiDB-lite"/>
    </source>
</evidence>
<name>A0ABT1VT71_9PROT</name>
<dbReference type="CDD" id="cd03801">
    <property type="entry name" value="GT4_PimA-like"/>
    <property type="match status" value="1"/>
</dbReference>
<dbReference type="SUPFAM" id="SSF53335">
    <property type="entry name" value="S-adenosyl-L-methionine-dependent methyltransferases"/>
    <property type="match status" value="1"/>
</dbReference>
<dbReference type="Gene3D" id="3.40.50.2000">
    <property type="entry name" value="Glycogen Phosphorylase B"/>
    <property type="match status" value="1"/>
</dbReference>
<dbReference type="CDD" id="cd04186">
    <property type="entry name" value="GT_2_like_c"/>
    <property type="match status" value="1"/>
</dbReference>
<dbReference type="RefSeq" id="WP_422918281.1">
    <property type="nucleotide sequence ID" value="NZ_JAMZEJ010000001.1"/>
</dbReference>
<evidence type="ECO:0000313" key="4">
    <source>
        <dbReference type="EMBL" id="MCQ8239546.1"/>
    </source>
</evidence>
<dbReference type="EC" id="2.4.-.-" evidence="4"/>
<evidence type="ECO:0000256" key="2">
    <source>
        <dbReference type="SAM" id="Phobius"/>
    </source>
</evidence>
<keyword evidence="2" id="KW-0812">Transmembrane</keyword>
<dbReference type="SUPFAM" id="SSF53756">
    <property type="entry name" value="UDP-Glycosyltransferase/glycogen phosphorylase"/>
    <property type="match status" value="1"/>
</dbReference>
<comment type="caution">
    <text evidence="4">The sequence shown here is derived from an EMBL/GenBank/DDBJ whole genome shotgun (WGS) entry which is preliminary data.</text>
</comment>
<sequence>MAAPQGPAQMMEFGRAAIDLLLDRLFEAPPAGPLRAGESCLAAAMALPAPVAPFGAPATPVFWGCGLRNDAEAGGVPLGRLSLPAVRGPLTRSALRLGDLVPAADPLLLLPLLAGDEAASGSPAAGGAALLVPRFEDGRTDEVLRALGGGEATVLRPRVRGPAGVEAFLQALRRARFVLTASLPVALAAAAFGIPFAFWNDGEPDADGFPARDVAASLGLSFQPVRSVAEGEPWFRRVAPDMRSPPLWPLLASAPMPARSDIMMAAIRLDVSRFGSAVLDRPVPEAGVRAAQPVRVPPPPARRLKRKPSDRERDRRPRPPRPPEPLADFELRKLERFMELSEKRIETLSREVESQAMLIAWMREQGVAIPGSAASEHLQALEARALAAETEREDMRHSVFWRLRNKVVRVSGRHPGAARQARRAAKLAWLVVSLRLMRRVRQRQRVQADAERLRASPLFDAAWYRSAYARFVSPETDPVLHYVWVGVLMGLDPHPLFSTNWYRERMPPGAPDNPLVHYLSGGSGDPHPLFDTAHYLSRLAEPPPPGVSALEHFLSAGAGAPDPNPVFHGGLYASEYPQAASHGRGPLAHYVEHGEAAGFAPHPLFDPAWYAARHPERNGLGPLAHYLHAGRQQELPTSAATEQLGEAFRVLPVPLRFPAVETPDISVIIPAYGHAHETWRCLAALSANTGALAFEVILADDRPGSPTAPLFTAENLQATVNGQNLGFLRSCNAAARRARGRHLVFLNNDTSVGPDWLRPMVRLADADRRVGIVGCKLMNTDGTVQEAGGIIHANGWGYPYASGDDPRLGACNFVREVDVVTGACFLVRRDLFERVGGFDDRYAPAFYEEFDLATALRDIGYKVLYQPASVVVHHGSASYGSEIRDKQSHRNHAKFCRKWRTLLARQPNDDAPLFVARERPSPRGVILVIDDKVPEYDKHAGAVTLFQYLELMRELGLKVIFHPQDGQPLEPYTDALQQRGIEVLHAPETLERWLRHNGRHLDYVWTARPYVTFPILDLLKRHTGAPILYYTHDLHYLREMRRHELDGSAWALEESERLKPMELGIFAAVDRVMTPSAEEAVVIRSEVPDAHVTVVPPYLFKDADIDEGSLSFAARNEIMFVGGFDHTPNVDAALWLVGEIMPLVWAALPEVRVLIVGNAPPVEVRALAGDRVEVTGFVPSLDPYHARARVSVSPLRYGAGVKGKIVGALQAGVPVVTTPCGNEGIQLADGVEALIGDDAPALANAVIRLMRDEALCRSMAVAGAQVVRTRFSAGRARTVLLELLGDDLCPVCGTRPRNPRPGTPGTPWRRRISCTTCMADNEGAALADALLAPYRRHRIGSLREGLSLLGDLQVLAVGAQAPELRELAALPGFTRVDEADAATLRALPPLDLLIAAGGAVPAVPGLLPDIHRALRPGGRLLLPVPEDGVLPLEAIRAAGFRIARHDHGSERDPARCVRVLEATR</sequence>
<keyword evidence="2" id="KW-0472">Membrane</keyword>
<feature type="region of interest" description="Disordered" evidence="1">
    <location>
        <begin position="287"/>
        <end position="327"/>
    </location>
</feature>
<dbReference type="GO" id="GO:0016757">
    <property type="term" value="F:glycosyltransferase activity"/>
    <property type="evidence" value="ECO:0007669"/>
    <property type="project" value="UniProtKB-KW"/>
</dbReference>
<keyword evidence="4" id="KW-0328">Glycosyltransferase</keyword>
<feature type="domain" description="Glycosyltransferase 2-like" evidence="3">
    <location>
        <begin position="666"/>
        <end position="835"/>
    </location>
</feature>
<dbReference type="Pfam" id="PF13692">
    <property type="entry name" value="Glyco_trans_1_4"/>
    <property type="match status" value="1"/>
</dbReference>
<accession>A0ABT1VT71</accession>